<dbReference type="EMBL" id="CP003282">
    <property type="protein sequence ID" value="AFG38801.1"/>
    <property type="molecule type" value="Genomic_DNA"/>
</dbReference>
<evidence type="ECO:0000256" key="8">
    <source>
        <dbReference type="ARBA" id="ARBA00025699"/>
    </source>
</evidence>
<dbReference type="AlphaFoldDB" id="H9UMQ8"/>
<dbReference type="PANTHER" id="PTHR30027:SF3">
    <property type="entry name" value="16S RRNA (URACIL(1498)-N(3))-METHYLTRANSFERASE"/>
    <property type="match status" value="1"/>
</dbReference>
<dbReference type="PATRIC" id="fig|889378.3.peg.2750"/>
<dbReference type="RefSeq" id="WP_014456783.1">
    <property type="nucleotide sequence ID" value="NC_017098.1"/>
</dbReference>
<dbReference type="SUPFAM" id="SSF75217">
    <property type="entry name" value="alpha/beta knot"/>
    <property type="match status" value="1"/>
</dbReference>
<dbReference type="SUPFAM" id="SSF88697">
    <property type="entry name" value="PUA domain-like"/>
    <property type="match status" value="1"/>
</dbReference>
<keyword evidence="7 10" id="KW-0949">S-adenosyl-L-methionine</keyword>
<dbReference type="InterPro" id="IPR006700">
    <property type="entry name" value="RsmE"/>
</dbReference>
<keyword evidence="4 10" id="KW-0698">rRNA processing</keyword>
<dbReference type="GO" id="GO:0070042">
    <property type="term" value="F:rRNA (uridine-N3-)-methyltransferase activity"/>
    <property type="evidence" value="ECO:0007669"/>
    <property type="project" value="TreeGrafter"/>
</dbReference>
<reference evidence="13" key="1">
    <citation type="journal article" date="2013" name="Stand. Genomic Sci.">
        <title>Complete genome sequence of the halophilic bacterium Spirochaeta africana type strain (Z-7692(T)) from the alkaline Lake Magadi in the East African Rift.</title>
        <authorList>
            <person name="Liolos K."/>
            <person name="Abt B."/>
            <person name="Scheuner C."/>
            <person name="Teshima H."/>
            <person name="Held B."/>
            <person name="Lapidus A."/>
            <person name="Nolan M."/>
            <person name="Lucas S."/>
            <person name="Deshpande S."/>
            <person name="Cheng J.F."/>
            <person name="Tapia R."/>
            <person name="Goodwin L.A."/>
            <person name="Pitluck S."/>
            <person name="Pagani I."/>
            <person name="Ivanova N."/>
            <person name="Mavromatis K."/>
            <person name="Mikhailova N."/>
            <person name="Huntemann M."/>
            <person name="Pati A."/>
            <person name="Chen A."/>
            <person name="Palaniappan K."/>
            <person name="Land M."/>
            <person name="Rohde M."/>
            <person name="Tindall B.J."/>
            <person name="Detter J.C."/>
            <person name="Goker M."/>
            <person name="Bristow J."/>
            <person name="Eisen J.A."/>
            <person name="Markowitz V."/>
            <person name="Hugenholtz P."/>
            <person name="Woyke T."/>
            <person name="Klenk H.P."/>
            <person name="Kyrpides N.C."/>
        </authorList>
    </citation>
    <scope>NUCLEOTIDE SEQUENCE</scope>
    <source>
        <strain evidence="13">ATCC 700263 / DSM 8902 / Z-7692</strain>
    </source>
</reference>
<dbReference type="Pfam" id="PF04452">
    <property type="entry name" value="Methyltrans_RNA"/>
    <property type="match status" value="1"/>
</dbReference>
<dbReference type="InterPro" id="IPR029026">
    <property type="entry name" value="tRNA_m1G_MTases_N"/>
</dbReference>
<dbReference type="Gene3D" id="3.40.1280.10">
    <property type="match status" value="1"/>
</dbReference>
<evidence type="ECO:0000256" key="1">
    <source>
        <dbReference type="ARBA" id="ARBA00004496"/>
    </source>
</evidence>
<keyword evidence="3 10" id="KW-0963">Cytoplasm</keyword>
<dbReference type="OrthoDB" id="9815641at2"/>
<comment type="function">
    <text evidence="8 10">Specifically methylates the N3 position of the uracil ring of uridine 1498 (m3U1498) in 16S rRNA. Acts on the fully assembled 30S ribosomal subunit.</text>
</comment>
<comment type="catalytic activity">
    <reaction evidence="9 10">
        <text>uridine(1498) in 16S rRNA + S-adenosyl-L-methionine = N(3)-methyluridine(1498) in 16S rRNA + S-adenosyl-L-homocysteine + H(+)</text>
        <dbReference type="Rhea" id="RHEA:42920"/>
        <dbReference type="Rhea" id="RHEA-COMP:10283"/>
        <dbReference type="Rhea" id="RHEA-COMP:10284"/>
        <dbReference type="ChEBI" id="CHEBI:15378"/>
        <dbReference type="ChEBI" id="CHEBI:57856"/>
        <dbReference type="ChEBI" id="CHEBI:59789"/>
        <dbReference type="ChEBI" id="CHEBI:65315"/>
        <dbReference type="ChEBI" id="CHEBI:74502"/>
        <dbReference type="EC" id="2.1.1.193"/>
    </reaction>
</comment>
<proteinExistence type="inferred from homology"/>
<gene>
    <name evidence="12" type="ordered locus">Spiaf_2777</name>
</gene>
<protein>
    <recommendedName>
        <fullName evidence="10">Ribosomal RNA small subunit methyltransferase E</fullName>
        <ecNumber evidence="10">2.1.1.193</ecNumber>
    </recommendedName>
</protein>
<keyword evidence="13" id="KW-1185">Reference proteome</keyword>
<dbReference type="PANTHER" id="PTHR30027">
    <property type="entry name" value="RIBOSOMAL RNA SMALL SUBUNIT METHYLTRANSFERASE E"/>
    <property type="match status" value="1"/>
</dbReference>
<dbReference type="Proteomes" id="UP000007383">
    <property type="component" value="Chromosome"/>
</dbReference>
<dbReference type="InterPro" id="IPR046886">
    <property type="entry name" value="RsmE_MTase_dom"/>
</dbReference>
<evidence type="ECO:0000256" key="2">
    <source>
        <dbReference type="ARBA" id="ARBA00005528"/>
    </source>
</evidence>
<evidence type="ECO:0000313" key="13">
    <source>
        <dbReference type="Proteomes" id="UP000007383"/>
    </source>
</evidence>
<dbReference type="GO" id="GO:0005737">
    <property type="term" value="C:cytoplasm"/>
    <property type="evidence" value="ECO:0007669"/>
    <property type="project" value="UniProtKB-SubCell"/>
</dbReference>
<evidence type="ECO:0000313" key="12">
    <source>
        <dbReference type="EMBL" id="AFG38801.1"/>
    </source>
</evidence>
<dbReference type="NCBIfam" id="TIGR00046">
    <property type="entry name" value="RsmE family RNA methyltransferase"/>
    <property type="match status" value="1"/>
</dbReference>
<dbReference type="GO" id="GO:0070475">
    <property type="term" value="P:rRNA base methylation"/>
    <property type="evidence" value="ECO:0007669"/>
    <property type="project" value="TreeGrafter"/>
</dbReference>
<evidence type="ECO:0000259" key="11">
    <source>
        <dbReference type="Pfam" id="PF04452"/>
    </source>
</evidence>
<dbReference type="EC" id="2.1.1.193" evidence="10"/>
<comment type="subcellular location">
    <subcellularLocation>
        <location evidence="1 10">Cytoplasm</location>
    </subcellularLocation>
</comment>
<dbReference type="InterPro" id="IPR029028">
    <property type="entry name" value="Alpha/beta_knot_MTases"/>
</dbReference>
<dbReference type="CDD" id="cd18084">
    <property type="entry name" value="RsmE-like"/>
    <property type="match status" value="1"/>
</dbReference>
<feature type="domain" description="Ribosomal RNA small subunit methyltransferase E methyltransferase" evidence="11">
    <location>
        <begin position="71"/>
        <end position="235"/>
    </location>
</feature>
<keyword evidence="6 10" id="KW-0808">Transferase</keyword>
<dbReference type="KEGG" id="sfc:Spiaf_2777"/>
<evidence type="ECO:0000256" key="10">
    <source>
        <dbReference type="PIRNR" id="PIRNR015601"/>
    </source>
</evidence>
<evidence type="ECO:0000256" key="6">
    <source>
        <dbReference type="ARBA" id="ARBA00022679"/>
    </source>
</evidence>
<evidence type="ECO:0000256" key="7">
    <source>
        <dbReference type="ARBA" id="ARBA00022691"/>
    </source>
</evidence>
<organism evidence="12 13">
    <name type="scientific">Spirochaeta africana (strain ATCC 700263 / DSM 8902 / Z-7692)</name>
    <dbReference type="NCBI Taxonomy" id="889378"/>
    <lineage>
        <taxon>Bacteria</taxon>
        <taxon>Pseudomonadati</taxon>
        <taxon>Spirochaetota</taxon>
        <taxon>Spirochaetia</taxon>
        <taxon>Spirochaetales</taxon>
        <taxon>Spirochaetaceae</taxon>
        <taxon>Spirochaeta</taxon>
    </lineage>
</organism>
<comment type="similarity">
    <text evidence="2 10">Belongs to the RNA methyltransferase RsmE family.</text>
</comment>
<dbReference type="eggNOG" id="COG1385">
    <property type="taxonomic scope" value="Bacteria"/>
</dbReference>
<dbReference type="STRING" id="889378.Spiaf_2777"/>
<evidence type="ECO:0000256" key="4">
    <source>
        <dbReference type="ARBA" id="ARBA00022552"/>
    </source>
</evidence>
<sequence>MKQFMLPADCPSRLVLEGNDFHYLHHVRRLKEGDSFAGIDPAGNRYHITIERVAGESLAAAVLPAGPILTELPELQLFQCVPKGGKFDDVVRMATEAGAASITPVLSDRTIVRIGGDDAEKKRRRWQRVLQEAVQQSGAPRVPRLGTPIALKELLQQPDLPEVMLFFHQAPLAPVPLHQYCSGSPRAIGLCIGPEGGFSPGEVQAMQAARWSPGYLGPWVLRTEHAGMYALAAVQTILLERAYWNLKNEAQTPPLQH</sequence>
<keyword evidence="5 10" id="KW-0489">Methyltransferase</keyword>
<evidence type="ECO:0000256" key="5">
    <source>
        <dbReference type="ARBA" id="ARBA00022603"/>
    </source>
</evidence>
<name>H9UMQ8_SPIAZ</name>
<dbReference type="HOGENOM" id="CLU_067442_5_0_12"/>
<dbReference type="InterPro" id="IPR015947">
    <property type="entry name" value="PUA-like_sf"/>
</dbReference>
<evidence type="ECO:0000256" key="9">
    <source>
        <dbReference type="ARBA" id="ARBA00047944"/>
    </source>
</evidence>
<evidence type="ECO:0000256" key="3">
    <source>
        <dbReference type="ARBA" id="ARBA00022490"/>
    </source>
</evidence>
<dbReference type="PIRSF" id="PIRSF015601">
    <property type="entry name" value="MTase_slr0722"/>
    <property type="match status" value="1"/>
</dbReference>
<accession>H9UMQ8</accession>